<dbReference type="OrthoDB" id="9804774at2"/>
<gene>
    <name evidence="2" type="ORF">DXH95_12945</name>
</gene>
<dbReference type="InterPro" id="IPR036291">
    <property type="entry name" value="NAD(P)-bd_dom_sf"/>
</dbReference>
<dbReference type="PRINTS" id="PR00080">
    <property type="entry name" value="SDRFAMILY"/>
</dbReference>
<reference evidence="3" key="1">
    <citation type="submission" date="2018-08" db="EMBL/GenBank/DDBJ databases">
        <authorList>
            <person name="Kim S.-J."/>
            <person name="Jung G.-Y."/>
        </authorList>
    </citation>
    <scope>NUCLEOTIDE SEQUENCE [LARGE SCALE GENOMIC DNA]</scope>
    <source>
        <strain evidence="3">GY_G</strain>
    </source>
</reference>
<dbReference type="InterPro" id="IPR002347">
    <property type="entry name" value="SDR_fam"/>
</dbReference>
<dbReference type="EMBL" id="QRGP01000002">
    <property type="protein sequence ID" value="RDV02832.1"/>
    <property type="molecule type" value="Genomic_DNA"/>
</dbReference>
<comment type="similarity">
    <text evidence="1">Belongs to the short-chain dehydrogenases/reductases (SDR) family.</text>
</comment>
<dbReference type="GO" id="GO:0016616">
    <property type="term" value="F:oxidoreductase activity, acting on the CH-OH group of donors, NAD or NADP as acceptor"/>
    <property type="evidence" value="ECO:0007669"/>
    <property type="project" value="TreeGrafter"/>
</dbReference>
<keyword evidence="3" id="KW-1185">Reference proteome</keyword>
<sequence length="259" mass="27090">MASLFDLTGKVALVTGGNNGIGLGMADGLAAHGATVVIWGTNGERNAEAAEKLRAHGGEVRSAQIDVSDEAAVAKGVADIIAEFGRLDQAIANAGISISRKGLFDISVEDFRRIEDVNIHGVLFTLREAARHMIERHKAGDGGGSLVAISSTSAIHGAARNEHYAATKGAVVAMARAMAVELARYGISVNSVLPGWTRSGMTAGLQEWDKFNEAVISRVPTGDWLDGSDFAAIAVYLASRGSRNHTGDTIVIDGGYTIY</sequence>
<proteinExistence type="inferred from homology"/>
<dbReference type="FunFam" id="3.40.50.720:FF:000084">
    <property type="entry name" value="Short-chain dehydrogenase reductase"/>
    <property type="match status" value="1"/>
</dbReference>
<comment type="caution">
    <text evidence="2">The sequence shown here is derived from an EMBL/GenBank/DDBJ whole genome shotgun (WGS) entry which is preliminary data.</text>
</comment>
<dbReference type="Proteomes" id="UP000263833">
    <property type="component" value="Unassembled WGS sequence"/>
</dbReference>
<dbReference type="AlphaFoldDB" id="A0A371B5P5"/>
<evidence type="ECO:0000313" key="3">
    <source>
        <dbReference type="Proteomes" id="UP000263833"/>
    </source>
</evidence>
<dbReference type="Gene3D" id="3.40.50.720">
    <property type="entry name" value="NAD(P)-binding Rossmann-like Domain"/>
    <property type="match status" value="1"/>
</dbReference>
<dbReference type="Pfam" id="PF13561">
    <property type="entry name" value="adh_short_C2"/>
    <property type="match status" value="1"/>
</dbReference>
<accession>A0A371B5P5</accession>
<dbReference type="InterPro" id="IPR020904">
    <property type="entry name" value="Sc_DH/Rdtase_CS"/>
</dbReference>
<protein>
    <submittedName>
        <fullName evidence="2">SDR family NAD(P)-dependent oxidoreductase</fullName>
    </submittedName>
</protein>
<dbReference type="SUPFAM" id="SSF51735">
    <property type="entry name" value="NAD(P)-binding Rossmann-fold domains"/>
    <property type="match status" value="1"/>
</dbReference>
<dbReference type="PROSITE" id="PS00061">
    <property type="entry name" value="ADH_SHORT"/>
    <property type="match status" value="1"/>
</dbReference>
<evidence type="ECO:0000256" key="1">
    <source>
        <dbReference type="ARBA" id="ARBA00006484"/>
    </source>
</evidence>
<name>A0A371B5P5_9SPHN</name>
<dbReference type="PRINTS" id="PR00081">
    <property type="entry name" value="GDHRDH"/>
</dbReference>
<dbReference type="PANTHER" id="PTHR42760">
    <property type="entry name" value="SHORT-CHAIN DEHYDROGENASES/REDUCTASES FAMILY MEMBER"/>
    <property type="match status" value="1"/>
</dbReference>
<evidence type="ECO:0000313" key="2">
    <source>
        <dbReference type="EMBL" id="RDV02832.1"/>
    </source>
</evidence>
<organism evidence="2 3">
    <name type="scientific">Sphingorhabdus pulchriflava</name>
    <dbReference type="NCBI Taxonomy" id="2292257"/>
    <lineage>
        <taxon>Bacteria</taxon>
        <taxon>Pseudomonadati</taxon>
        <taxon>Pseudomonadota</taxon>
        <taxon>Alphaproteobacteria</taxon>
        <taxon>Sphingomonadales</taxon>
        <taxon>Sphingomonadaceae</taxon>
        <taxon>Sphingorhabdus</taxon>
    </lineage>
</organism>
<dbReference type="RefSeq" id="WP_115549934.1">
    <property type="nucleotide sequence ID" value="NZ_QRGP01000002.1"/>
</dbReference>